<reference evidence="6 7" key="1">
    <citation type="journal article" date="2024" name="Nat. Commun.">
        <title>Phylogenomics reveals the evolutionary origins of lichenization in chlorophyte algae.</title>
        <authorList>
            <person name="Puginier C."/>
            <person name="Libourel C."/>
            <person name="Otte J."/>
            <person name="Skaloud P."/>
            <person name="Haon M."/>
            <person name="Grisel S."/>
            <person name="Petersen M."/>
            <person name="Berrin J.G."/>
            <person name="Delaux P.M."/>
            <person name="Dal Grande F."/>
            <person name="Keller J."/>
        </authorList>
    </citation>
    <scope>NUCLEOTIDE SEQUENCE [LARGE SCALE GENOMIC DNA]</scope>
    <source>
        <strain evidence="6 7">SAG 2145</strain>
    </source>
</reference>
<dbReference type="PANTHER" id="PTHR43429:SF2">
    <property type="entry name" value="PYRIDINE NUCLEOTIDE-DISULFIDE OXIDOREDUCTASE DOMAIN-CONTAINING PROTEIN 1"/>
    <property type="match status" value="1"/>
</dbReference>
<dbReference type="SUPFAM" id="SSF51905">
    <property type="entry name" value="FAD/NAD(P)-binding domain"/>
    <property type="match status" value="2"/>
</dbReference>
<keyword evidence="2" id="KW-0285">Flavoprotein</keyword>
<feature type="domain" description="FAD/NAD(P)-binding" evidence="5">
    <location>
        <begin position="416"/>
        <end position="519"/>
    </location>
</feature>
<evidence type="ECO:0000256" key="3">
    <source>
        <dbReference type="ARBA" id="ARBA00022827"/>
    </source>
</evidence>
<dbReference type="EMBL" id="JALJOS010000006">
    <property type="protein sequence ID" value="KAK9837904.1"/>
    <property type="molecule type" value="Genomic_DNA"/>
</dbReference>
<gene>
    <name evidence="6" type="ORF">WJX74_007489</name>
</gene>
<evidence type="ECO:0000313" key="7">
    <source>
        <dbReference type="Proteomes" id="UP001438707"/>
    </source>
</evidence>
<evidence type="ECO:0000256" key="2">
    <source>
        <dbReference type="ARBA" id="ARBA00022630"/>
    </source>
</evidence>
<dbReference type="Proteomes" id="UP001438707">
    <property type="component" value="Unassembled WGS sequence"/>
</dbReference>
<protein>
    <recommendedName>
        <fullName evidence="5">FAD/NAD(P)-binding domain-containing protein</fullName>
    </recommendedName>
</protein>
<dbReference type="PRINTS" id="PR00368">
    <property type="entry name" value="FADPNR"/>
</dbReference>
<feature type="compositionally biased region" description="Polar residues" evidence="4">
    <location>
        <begin position="269"/>
        <end position="288"/>
    </location>
</feature>
<feature type="compositionally biased region" description="Basic and acidic residues" evidence="4">
    <location>
        <begin position="306"/>
        <end position="324"/>
    </location>
</feature>
<feature type="region of interest" description="Disordered" evidence="4">
    <location>
        <begin position="266"/>
        <end position="383"/>
    </location>
</feature>
<name>A0AAW1RVY7_9CHLO</name>
<dbReference type="Pfam" id="PF07992">
    <property type="entry name" value="Pyr_redox_2"/>
    <property type="match status" value="2"/>
</dbReference>
<accession>A0AAW1RVY7</accession>
<comment type="cofactor">
    <cofactor evidence="1">
        <name>FAD</name>
        <dbReference type="ChEBI" id="CHEBI:57692"/>
    </cofactor>
</comment>
<dbReference type="InterPro" id="IPR050260">
    <property type="entry name" value="FAD-bd_OxRdtase"/>
</dbReference>
<keyword evidence="7" id="KW-1185">Reference proteome</keyword>
<dbReference type="PANTHER" id="PTHR43429">
    <property type="entry name" value="PYRIDINE NUCLEOTIDE-DISULFIDE OXIDOREDUCTASE DOMAIN-CONTAINING"/>
    <property type="match status" value="1"/>
</dbReference>
<keyword evidence="3" id="KW-0274">FAD</keyword>
<evidence type="ECO:0000313" key="6">
    <source>
        <dbReference type="EMBL" id="KAK9837904.1"/>
    </source>
</evidence>
<dbReference type="InterPro" id="IPR023753">
    <property type="entry name" value="FAD/NAD-binding_dom"/>
</dbReference>
<proteinExistence type="predicted"/>
<sequence length="641" mass="68418">MRRLVVVGGGIAGVCCAEELCRLCAEDAVILVSASSTLKGVDNIVRHTKTLEEFEIVERDLDKLPYPNLQVINTAAADLVVQKQQLVLADGSSVAFDHLCIASGAIPKAPAADSSHVLMLRDTGSIQTLSQRLESAKRVMIVGNGGIALELVQALRGYEIVWVMKHSHIGDAFFDHDAAEYLLGQLREPEAGSRSLQIASDRAGVVHQDAHSPAAAPISNVTRAATLSGCPAKPFMQAVSGANGSAFQHAGSGGHSEAHQVQVGLGQNLPGSITGSAISSRAANSTQEEGGKGCESAQTPGKYSHGKLEELKVSGRERPGDSGESHGFTPRSTATDKRPWKWGSGPETEQNLPGYVQGGRAQLGKDPQGHHGMSPATAEARDRSAKRQCLGHAVGPRWAQSLPAGRGLGHVILEHDCKIASIQDDGECNDGDPVLVRLTNQHEHAADLVIVATGVTPNTDWLPPELERGPSDGGIAVDASMQSSVRGIFAAGDCCWVRPEARGPQWFQMRLWTQARAQGLYAAKCMSGQADPLELGLPFELFTHITRFCGQKVVLLGLYNGQRLDSEPPKEIVTYSRTLGSKGSGSFARVLLLRGRLQGAVLIGETELEETFENLILDGIDLSRYGPDFMDPEIDLQEVFD</sequence>
<evidence type="ECO:0000259" key="5">
    <source>
        <dbReference type="Pfam" id="PF07992"/>
    </source>
</evidence>
<evidence type="ECO:0000256" key="4">
    <source>
        <dbReference type="SAM" id="MobiDB-lite"/>
    </source>
</evidence>
<dbReference type="GO" id="GO:0016491">
    <property type="term" value="F:oxidoreductase activity"/>
    <property type="evidence" value="ECO:0007669"/>
    <property type="project" value="InterPro"/>
</dbReference>
<dbReference type="Gene3D" id="3.50.50.60">
    <property type="entry name" value="FAD/NAD(P)-binding domain"/>
    <property type="match status" value="4"/>
</dbReference>
<comment type="caution">
    <text evidence="6">The sequence shown here is derived from an EMBL/GenBank/DDBJ whole genome shotgun (WGS) entry which is preliminary data.</text>
</comment>
<evidence type="ECO:0000256" key="1">
    <source>
        <dbReference type="ARBA" id="ARBA00001974"/>
    </source>
</evidence>
<dbReference type="AlphaFoldDB" id="A0AAW1RVY7"/>
<feature type="domain" description="FAD/NAD(P)-binding" evidence="5">
    <location>
        <begin position="3"/>
        <end position="188"/>
    </location>
</feature>
<organism evidence="6 7">
    <name type="scientific">Apatococcus lobatus</name>
    <dbReference type="NCBI Taxonomy" id="904363"/>
    <lineage>
        <taxon>Eukaryota</taxon>
        <taxon>Viridiplantae</taxon>
        <taxon>Chlorophyta</taxon>
        <taxon>core chlorophytes</taxon>
        <taxon>Trebouxiophyceae</taxon>
        <taxon>Chlorellales</taxon>
        <taxon>Chlorellaceae</taxon>
        <taxon>Apatococcus</taxon>
    </lineage>
</organism>
<dbReference type="InterPro" id="IPR036188">
    <property type="entry name" value="FAD/NAD-bd_sf"/>
</dbReference>